<accession>A0A1G4BQS0</accession>
<dbReference type="RefSeq" id="XP_022480927.1">
    <property type="nucleotide sequence ID" value="XM_022612766.1"/>
</dbReference>
<dbReference type="EMBL" id="MJBS01000005">
    <property type="protein sequence ID" value="OHF03791.1"/>
    <property type="molecule type" value="Genomic_DNA"/>
</dbReference>
<dbReference type="Proteomes" id="UP000176998">
    <property type="component" value="Unassembled WGS sequence"/>
</dbReference>
<dbReference type="GeneID" id="34554276"/>
<dbReference type="OrthoDB" id="5187219at2759"/>
<comment type="caution">
    <text evidence="2">The sequence shown here is derived from an EMBL/GenBank/DDBJ whole genome shotgun (WGS) entry which is preliminary data.</text>
</comment>
<protein>
    <submittedName>
        <fullName evidence="2">Uncharacterized protein</fullName>
    </submittedName>
</protein>
<organism evidence="2 3">
    <name type="scientific">Colletotrichum orchidophilum</name>
    <dbReference type="NCBI Taxonomy" id="1209926"/>
    <lineage>
        <taxon>Eukaryota</taxon>
        <taxon>Fungi</taxon>
        <taxon>Dikarya</taxon>
        <taxon>Ascomycota</taxon>
        <taxon>Pezizomycotina</taxon>
        <taxon>Sordariomycetes</taxon>
        <taxon>Hypocreomycetidae</taxon>
        <taxon>Glomerellales</taxon>
        <taxon>Glomerellaceae</taxon>
        <taxon>Colletotrichum</taxon>
    </lineage>
</organism>
<feature type="chain" id="PRO_5009603192" evidence="1">
    <location>
        <begin position="19"/>
        <end position="164"/>
    </location>
</feature>
<gene>
    <name evidence="2" type="ORF">CORC01_01110</name>
</gene>
<evidence type="ECO:0000313" key="3">
    <source>
        <dbReference type="Proteomes" id="UP000176998"/>
    </source>
</evidence>
<sequence length="164" mass="16778">MLTSIFLTSLLAAGGAHAAPVENTWTIRANYSQCVNSTTLLQPVLEGATIGPSPSANVTDFWVPSKFTGSLYIKPAGAVGYGSPYQPQLVNITSTGLNELVQAFAFNGTGQPANVTSLSFQSPTGGGAMTIDPAEGGGLGLNLEPAEMLIVSYCDLLEAGGPVV</sequence>
<keyword evidence="3" id="KW-1185">Reference proteome</keyword>
<dbReference type="AlphaFoldDB" id="A0A1G4BQS0"/>
<reference evidence="2 3" key="1">
    <citation type="submission" date="2016-09" db="EMBL/GenBank/DDBJ databases">
        <authorList>
            <person name="Capua I."/>
            <person name="De Benedictis P."/>
            <person name="Joannis T."/>
            <person name="Lombin L.H."/>
            <person name="Cattoli G."/>
        </authorList>
    </citation>
    <scope>NUCLEOTIDE SEQUENCE [LARGE SCALE GENOMIC DNA]</scope>
    <source>
        <strain evidence="2 3">IMI 309357</strain>
    </source>
</reference>
<name>A0A1G4BQS0_9PEZI</name>
<evidence type="ECO:0000256" key="1">
    <source>
        <dbReference type="SAM" id="SignalP"/>
    </source>
</evidence>
<proteinExistence type="predicted"/>
<evidence type="ECO:0000313" key="2">
    <source>
        <dbReference type="EMBL" id="OHF03791.1"/>
    </source>
</evidence>
<feature type="signal peptide" evidence="1">
    <location>
        <begin position="1"/>
        <end position="18"/>
    </location>
</feature>
<keyword evidence="1" id="KW-0732">Signal</keyword>